<name>A0A8J7BVW9_9CYAN</name>
<evidence type="ECO:0000313" key="3">
    <source>
        <dbReference type="EMBL" id="MBD2770702.1"/>
    </source>
</evidence>
<organism evidence="3 4">
    <name type="scientific">Iningainema tapete BLCC-T55</name>
    <dbReference type="NCBI Taxonomy" id="2748662"/>
    <lineage>
        <taxon>Bacteria</taxon>
        <taxon>Bacillati</taxon>
        <taxon>Cyanobacteriota</taxon>
        <taxon>Cyanophyceae</taxon>
        <taxon>Nostocales</taxon>
        <taxon>Scytonemataceae</taxon>
        <taxon>Iningainema tapete</taxon>
    </lineage>
</organism>
<feature type="domain" description="Transposon Tn7 transposition protein TnsD C-terminal" evidence="2">
    <location>
        <begin position="199"/>
        <end position="419"/>
    </location>
</feature>
<proteinExistence type="predicted"/>
<evidence type="ECO:0000313" key="4">
    <source>
        <dbReference type="Proteomes" id="UP000629098"/>
    </source>
</evidence>
<accession>A0A8J7BVW9</accession>
<evidence type="ECO:0000259" key="1">
    <source>
        <dbReference type="Pfam" id="PF06527"/>
    </source>
</evidence>
<feature type="domain" description="TniQ" evidence="1">
    <location>
        <begin position="4"/>
        <end position="156"/>
    </location>
</feature>
<dbReference type="InterPro" id="IPR009492">
    <property type="entry name" value="TniQ"/>
</dbReference>
<dbReference type="InterPro" id="IPR032750">
    <property type="entry name" value="TnsD_C"/>
</dbReference>
<dbReference type="Proteomes" id="UP000629098">
    <property type="component" value="Unassembled WGS sequence"/>
</dbReference>
<sequence length="440" mass="50854">MLGFFPTPYPDEILCSVFARYHIRSGNIKPEETLLELFNSRHITVRTDLPYNLASLIENLPLLSPYTVEGLIQKHTLYPIYAVFMPDRNSAILRYMKGELGTYIYRGTASSVHMPRYFKFCPLCLFEDLHTFGEAYWHRLHQTPGVLVCLIHNVALSDSIAPTWGNNWHRVGVASLENCPMAHSQENYSESTLEKLLLLASDIEWLMTRDLKLLPSKELDWFHIQYIANLTRRGLATSSRRVDETGLRQKLLSFYGSEFLEVLGIDVSYDNRFLFDIFQLHIEAFDPVMHLLMIRFLTNSLAKFFAGKSKYKPFGNGPWLCLNPACEHYLKPVVTKLVMHSKSDTKPLYSYIENPIGTFECNCGFKYSKSGADTTEVDKFRFERIVAFGQLWEQKYLECSDADRRNFQSTAYRLSVNYGKSPTNMLRKLEALWKSLNSSI</sequence>
<dbReference type="Pfam" id="PF06527">
    <property type="entry name" value="TniQ"/>
    <property type="match status" value="1"/>
</dbReference>
<reference evidence="3" key="1">
    <citation type="submission" date="2020-09" db="EMBL/GenBank/DDBJ databases">
        <title>Iningainema tapete sp. nov. (Scytonemataceae, Cyanobacteria) from greenhouses in central Florida (USA) produces two types of nodularin with biosynthetic potential for microcystin-LR and anabaenopeptins.</title>
        <authorList>
            <person name="Berthold D.E."/>
            <person name="Lefler F.W."/>
            <person name="Huang I.-S."/>
            <person name="Abdulla H."/>
            <person name="Zimba P.V."/>
            <person name="Laughinghouse H.D. IV."/>
        </authorList>
    </citation>
    <scope>NUCLEOTIDE SEQUENCE</scope>
    <source>
        <strain evidence="3">BLCCT55</strain>
    </source>
</reference>
<dbReference type="EMBL" id="JACXAE010000008">
    <property type="protein sequence ID" value="MBD2770702.1"/>
    <property type="molecule type" value="Genomic_DNA"/>
</dbReference>
<dbReference type="RefSeq" id="WP_190825002.1">
    <property type="nucleotide sequence ID" value="NZ_CAWPPI010000008.1"/>
</dbReference>
<dbReference type="Pfam" id="PF15978">
    <property type="entry name" value="TnsD"/>
    <property type="match status" value="1"/>
</dbReference>
<dbReference type="AlphaFoldDB" id="A0A8J7BVW9"/>
<comment type="caution">
    <text evidence="3">The sequence shown here is derived from an EMBL/GenBank/DDBJ whole genome shotgun (WGS) entry which is preliminary data.</text>
</comment>
<gene>
    <name evidence="3" type="ORF">ICL16_00825</name>
</gene>
<keyword evidence="4" id="KW-1185">Reference proteome</keyword>
<evidence type="ECO:0000259" key="2">
    <source>
        <dbReference type="Pfam" id="PF15978"/>
    </source>
</evidence>
<protein>
    <submittedName>
        <fullName evidence="3">TniQ family protein</fullName>
    </submittedName>
</protein>